<feature type="domain" description="Sulphotransferase Stf0" evidence="2">
    <location>
        <begin position="6"/>
        <end position="70"/>
    </location>
</feature>
<gene>
    <name evidence="3" type="ORF">NHU_03816</name>
</gene>
<reference evidence="3 4" key="1">
    <citation type="submission" date="2015-02" db="EMBL/GenBank/DDBJ databases">
        <title>Genome sequene of Rhodovulum sulfidophilum DSM 2351.</title>
        <authorList>
            <person name="Nagao N."/>
        </authorList>
    </citation>
    <scope>NUCLEOTIDE SEQUENCE [LARGE SCALE GENOMIC DNA]</scope>
    <source>
        <strain evidence="3 4">DSM 2351</strain>
    </source>
</reference>
<feature type="compositionally biased region" description="Polar residues" evidence="1">
    <location>
        <begin position="115"/>
        <end position="124"/>
    </location>
</feature>
<accession>A0A0D6B7X1</accession>
<feature type="region of interest" description="Disordered" evidence="1">
    <location>
        <begin position="105"/>
        <end position="125"/>
    </location>
</feature>
<evidence type="ECO:0000313" key="3">
    <source>
        <dbReference type="EMBL" id="BAQ70940.1"/>
    </source>
</evidence>
<dbReference type="Proteomes" id="UP000064912">
    <property type="component" value="Chromosome"/>
</dbReference>
<dbReference type="AlphaFoldDB" id="A0A0D6B7X1"/>
<evidence type="ECO:0000259" key="2">
    <source>
        <dbReference type="Pfam" id="PF09037"/>
    </source>
</evidence>
<evidence type="ECO:0000313" key="4">
    <source>
        <dbReference type="Proteomes" id="UP000064912"/>
    </source>
</evidence>
<organism evidence="3 4">
    <name type="scientific">Rhodovulum sulfidophilum</name>
    <name type="common">Rhodobacter sulfidophilus</name>
    <dbReference type="NCBI Taxonomy" id="35806"/>
    <lineage>
        <taxon>Bacteria</taxon>
        <taxon>Pseudomonadati</taxon>
        <taxon>Pseudomonadota</taxon>
        <taxon>Alphaproteobacteria</taxon>
        <taxon>Rhodobacterales</taxon>
        <taxon>Paracoccaceae</taxon>
        <taxon>Rhodovulum</taxon>
    </lineage>
</organism>
<proteinExistence type="predicted"/>
<dbReference type="Pfam" id="PF09037">
    <property type="entry name" value="Sulphotransf"/>
    <property type="match status" value="1"/>
</dbReference>
<sequence>MKRADFASDGDAVRAVFEAALRRGKGDTAMFGLRLRRGSFDHFMQQLKRLVLGNMSDVERIEDAFGPTCLSIFQAPIGWIRRFRASGPSRPACGIATRTARRWSASPLDWPRDTTPPSSGTTWQLRGGDLKAEAARLREARCAGLQAPHRFRDAPRPGRYAA</sequence>
<dbReference type="InterPro" id="IPR024628">
    <property type="entry name" value="Sulfotransferase_Stf0_dom"/>
</dbReference>
<evidence type="ECO:0000256" key="1">
    <source>
        <dbReference type="SAM" id="MobiDB-lite"/>
    </source>
</evidence>
<dbReference type="PATRIC" id="fig|35806.4.peg.3911"/>
<name>A0A0D6B7X1_RHOSU</name>
<dbReference type="KEGG" id="rsu:NHU_03816"/>
<dbReference type="EMBL" id="AP014800">
    <property type="protein sequence ID" value="BAQ70940.1"/>
    <property type="molecule type" value="Genomic_DNA"/>
</dbReference>
<protein>
    <recommendedName>
        <fullName evidence="2">Sulphotransferase Stf0 domain-containing protein</fullName>
    </recommendedName>
</protein>